<keyword evidence="1" id="KW-0285">Flavoprotein</keyword>
<comment type="caution">
    <text evidence="5">The sequence shown here is derived from an EMBL/GenBank/DDBJ whole genome shotgun (WGS) entry which is preliminary data.</text>
</comment>
<comment type="cofactor">
    <cofactor evidence="1">
        <name>FAD</name>
        <dbReference type="ChEBI" id="CHEBI:57692"/>
    </cofactor>
    <text evidence="1">Binds 1 FAD per subunit.</text>
</comment>
<dbReference type="GO" id="GO:0046872">
    <property type="term" value="F:metal ion binding"/>
    <property type="evidence" value="ECO:0007669"/>
    <property type="project" value="UniProtKB-KW"/>
</dbReference>
<dbReference type="Gene3D" id="3.40.50.80">
    <property type="entry name" value="Nucleotide-binding domain of ferredoxin-NADP reductase (FNR) module"/>
    <property type="match status" value="1"/>
</dbReference>
<dbReference type="InterPro" id="IPR017927">
    <property type="entry name" value="FAD-bd_FR_type"/>
</dbReference>
<keyword evidence="2" id="KW-0411">Iron-sulfur</keyword>
<evidence type="ECO:0000259" key="4">
    <source>
        <dbReference type="PROSITE" id="PS51384"/>
    </source>
</evidence>
<evidence type="ECO:0000313" key="6">
    <source>
        <dbReference type="Proteomes" id="UP000035909"/>
    </source>
</evidence>
<dbReference type="RefSeq" id="WP_047886165.1">
    <property type="nucleotide sequence ID" value="NZ_CP071326.1"/>
</dbReference>
<dbReference type="GO" id="GO:0051537">
    <property type="term" value="F:2 iron, 2 sulfur cluster binding"/>
    <property type="evidence" value="ECO:0007669"/>
    <property type="project" value="UniProtKB-KW"/>
</dbReference>
<dbReference type="Pfam" id="PF00175">
    <property type="entry name" value="NAD_binding_1"/>
    <property type="match status" value="1"/>
</dbReference>
<dbReference type="EMBL" id="LDOU01000015">
    <property type="protein sequence ID" value="KLV08277.1"/>
    <property type="molecule type" value="Genomic_DNA"/>
</dbReference>
<evidence type="ECO:0000256" key="3">
    <source>
        <dbReference type="SAM" id="MobiDB-lite"/>
    </source>
</evidence>
<dbReference type="InterPro" id="IPR012165">
    <property type="entry name" value="Cyt_c3_hydrogenase_gsu"/>
</dbReference>
<comment type="cofactor">
    <cofactor evidence="2">
        <name>[2Fe-2S] cluster</name>
        <dbReference type="ChEBI" id="CHEBI:190135"/>
    </cofactor>
    <text evidence="2">Binds 1 [2Fe-2S] cluster per subunit.</text>
</comment>
<protein>
    <submittedName>
        <fullName evidence="5">Oxidoreductase</fullName>
    </submittedName>
</protein>
<feature type="region of interest" description="Disordered" evidence="3">
    <location>
        <begin position="28"/>
        <end position="59"/>
    </location>
</feature>
<dbReference type="STRING" id="320778.ABT57_15935"/>
<reference evidence="5 6" key="1">
    <citation type="submission" date="2015-05" db="EMBL/GenBank/DDBJ databases">
        <title>Photobacterium galathea sp. nov.</title>
        <authorList>
            <person name="Machado H."/>
            <person name="Gram L."/>
        </authorList>
    </citation>
    <scope>NUCLEOTIDE SEQUENCE [LARGE SCALE GENOMIC DNA]</scope>
    <source>
        <strain evidence="5 6">DSM 22954</strain>
    </source>
</reference>
<dbReference type="InterPro" id="IPR050353">
    <property type="entry name" value="PyrK_electron_transfer"/>
</dbReference>
<dbReference type="PROSITE" id="PS51384">
    <property type="entry name" value="FAD_FR"/>
    <property type="match status" value="1"/>
</dbReference>
<dbReference type="PANTHER" id="PTHR43513:SF3">
    <property type="entry name" value="DIHYDROOROTATE DEHYDROGENASE B (NAD(+)), ELECTRON TRANSFER SUBUNIT-RELATED"/>
    <property type="match status" value="1"/>
</dbReference>
<gene>
    <name evidence="5" type="ORF">ABT57_15935</name>
</gene>
<dbReference type="GO" id="GO:0006221">
    <property type="term" value="P:pyrimidine nucleotide biosynthetic process"/>
    <property type="evidence" value="ECO:0007669"/>
    <property type="project" value="InterPro"/>
</dbReference>
<dbReference type="PATRIC" id="fig|320778.3.peg.3464"/>
<feature type="domain" description="FAD-binding FR-type" evidence="4">
    <location>
        <begin position="4"/>
        <end position="130"/>
    </location>
</feature>
<dbReference type="PIRSF" id="PIRSF006816">
    <property type="entry name" value="Cyc3_hyd_g"/>
    <property type="match status" value="1"/>
</dbReference>
<dbReference type="InterPro" id="IPR017938">
    <property type="entry name" value="Riboflavin_synthase-like_b-brl"/>
</dbReference>
<name>A0A0J1K1F8_9GAMM</name>
<dbReference type="AlphaFoldDB" id="A0A0J1K1F8"/>
<feature type="binding site" evidence="2">
    <location>
        <position position="283"/>
    </location>
    <ligand>
        <name>[2Fe-2S] cluster</name>
        <dbReference type="ChEBI" id="CHEBI:190135"/>
    </ligand>
</feature>
<dbReference type="Proteomes" id="UP000035909">
    <property type="component" value="Unassembled WGS sequence"/>
</dbReference>
<evidence type="ECO:0000313" key="5">
    <source>
        <dbReference type="EMBL" id="KLV08277.1"/>
    </source>
</evidence>
<dbReference type="InterPro" id="IPR008333">
    <property type="entry name" value="Cbr1-like_FAD-bd_dom"/>
</dbReference>
<evidence type="ECO:0000256" key="1">
    <source>
        <dbReference type="PIRSR" id="PIRSR006816-1"/>
    </source>
</evidence>
<feature type="binding site" evidence="2">
    <location>
        <position position="267"/>
    </location>
    <ligand>
        <name>[2Fe-2S] cluster</name>
        <dbReference type="ChEBI" id="CHEBI:190135"/>
    </ligand>
</feature>
<keyword evidence="2" id="KW-0001">2Fe-2S</keyword>
<dbReference type="InterPro" id="IPR001433">
    <property type="entry name" value="OxRdtase_FAD/NAD-bd"/>
</dbReference>
<dbReference type="SUPFAM" id="SSF52343">
    <property type="entry name" value="Ferredoxin reductase-like, C-terminal NADP-linked domain"/>
    <property type="match status" value="1"/>
</dbReference>
<keyword evidence="6" id="KW-1185">Reference proteome</keyword>
<keyword evidence="2" id="KW-0408">Iron</keyword>
<dbReference type="InterPro" id="IPR019480">
    <property type="entry name" value="Dihydroorotate_DH_Fe-S-bd"/>
</dbReference>
<feature type="binding site" evidence="2">
    <location>
        <position position="275"/>
    </location>
    <ligand>
        <name>[2Fe-2S] cluster</name>
        <dbReference type="ChEBI" id="CHEBI:190135"/>
    </ligand>
</feature>
<dbReference type="Pfam" id="PF00970">
    <property type="entry name" value="FAD_binding_6"/>
    <property type="match status" value="1"/>
</dbReference>
<organism evidence="5 6">
    <name type="scientific">Photobacterium ganghwense</name>
    <dbReference type="NCBI Taxonomy" id="320778"/>
    <lineage>
        <taxon>Bacteria</taxon>
        <taxon>Pseudomonadati</taxon>
        <taxon>Pseudomonadota</taxon>
        <taxon>Gammaproteobacteria</taxon>
        <taxon>Vibrionales</taxon>
        <taxon>Vibrionaceae</taxon>
        <taxon>Photobacterium</taxon>
    </lineage>
</organism>
<dbReference type="OrthoDB" id="9796486at2"/>
<dbReference type="InterPro" id="IPR039261">
    <property type="entry name" value="FNR_nucleotide-bd"/>
</dbReference>
<feature type="binding site" evidence="2">
    <location>
        <position position="272"/>
    </location>
    <ligand>
        <name>[2Fe-2S] cluster</name>
        <dbReference type="ChEBI" id="CHEBI:190135"/>
    </ligand>
</feature>
<sequence>MHNLTPMAIRLLDFYEDGEHTRHFTFRLLDPEPDNPESQVSGIAESEEAGTESPVSARQSDWMKAQTGQFFMLCLPAVGEAPFTFTQLPDQQGTFRALVRKMGSVTSALFQLEAGQILGARGPYGKGWPMAEVINKRVLVVGGGCGLAPLVGVVNQLIAQQEYTQLMVVYGARSRQAKMLTPERKHWQQVVQVFNTIEDGDIDTGENEYAGTPLDILPMVLSQFDETPDVVLLAGPQAMMFAVAKQLTAGGIAESAIYLSIERRMHCGLQTCGHCYLKDKYVCTDGPTFRWDQLKQHLPDSY</sequence>
<proteinExistence type="predicted"/>
<dbReference type="PANTHER" id="PTHR43513">
    <property type="entry name" value="DIHYDROOROTATE DEHYDROGENASE B (NAD(+)), ELECTRON TRANSFER SUBUNIT"/>
    <property type="match status" value="1"/>
</dbReference>
<dbReference type="GO" id="GO:0050660">
    <property type="term" value="F:flavin adenine dinucleotide binding"/>
    <property type="evidence" value="ECO:0007669"/>
    <property type="project" value="InterPro"/>
</dbReference>
<keyword evidence="2" id="KW-0479">Metal-binding</keyword>
<keyword evidence="1" id="KW-0274">FAD</keyword>
<dbReference type="Pfam" id="PF10418">
    <property type="entry name" value="DHODB_Fe-S_bind"/>
    <property type="match status" value="1"/>
</dbReference>
<dbReference type="SUPFAM" id="SSF63380">
    <property type="entry name" value="Riboflavin synthase domain-like"/>
    <property type="match status" value="1"/>
</dbReference>
<evidence type="ECO:0000256" key="2">
    <source>
        <dbReference type="PIRSR" id="PIRSR006816-2"/>
    </source>
</evidence>
<dbReference type="Gene3D" id="2.40.30.10">
    <property type="entry name" value="Translation factors"/>
    <property type="match status" value="1"/>
</dbReference>
<feature type="binding site" evidence="1">
    <location>
        <begin position="98"/>
        <end position="100"/>
    </location>
    <ligand>
        <name>FAD</name>
        <dbReference type="ChEBI" id="CHEBI:57692"/>
    </ligand>
</feature>
<dbReference type="PRINTS" id="PR00410">
    <property type="entry name" value="PHEHYDRXLASE"/>
</dbReference>
<accession>A0A0J1K1F8</accession>
<dbReference type="GO" id="GO:0016491">
    <property type="term" value="F:oxidoreductase activity"/>
    <property type="evidence" value="ECO:0007669"/>
    <property type="project" value="InterPro"/>
</dbReference>